<keyword evidence="3" id="KW-1185">Reference proteome</keyword>
<evidence type="ECO:0000256" key="1">
    <source>
        <dbReference type="SAM" id="MobiDB-lite"/>
    </source>
</evidence>
<evidence type="ECO:0000313" key="2">
    <source>
        <dbReference type="EMBL" id="KAK5637159.1"/>
    </source>
</evidence>
<comment type="caution">
    <text evidence="2">The sequence shown here is derived from an EMBL/GenBank/DDBJ whole genome shotgun (WGS) entry which is preliminary data.</text>
</comment>
<organism evidence="2 3">
    <name type="scientific">Xylaria bambusicola</name>
    <dbReference type="NCBI Taxonomy" id="326684"/>
    <lineage>
        <taxon>Eukaryota</taxon>
        <taxon>Fungi</taxon>
        <taxon>Dikarya</taxon>
        <taxon>Ascomycota</taxon>
        <taxon>Pezizomycotina</taxon>
        <taxon>Sordariomycetes</taxon>
        <taxon>Xylariomycetidae</taxon>
        <taxon>Xylariales</taxon>
        <taxon>Xylariaceae</taxon>
        <taxon>Xylaria</taxon>
    </lineage>
</organism>
<reference evidence="2 3" key="1">
    <citation type="submission" date="2023-10" db="EMBL/GenBank/DDBJ databases">
        <title>Draft genome sequence of Xylaria bambusicola isolate GMP-LS, the root and basal stem rot pathogen of sugarcane in Indonesia.</title>
        <authorList>
            <person name="Selvaraj P."/>
            <person name="Muralishankar V."/>
            <person name="Muruganantham S."/>
            <person name="Sp S."/>
            <person name="Haryani S."/>
            <person name="Lau K.J.X."/>
            <person name="Naqvi N.I."/>
        </authorList>
    </citation>
    <scope>NUCLEOTIDE SEQUENCE [LARGE SCALE GENOMIC DNA]</scope>
    <source>
        <strain evidence="2">GMP-LS</strain>
    </source>
</reference>
<evidence type="ECO:0000313" key="3">
    <source>
        <dbReference type="Proteomes" id="UP001305414"/>
    </source>
</evidence>
<dbReference type="Proteomes" id="UP001305414">
    <property type="component" value="Unassembled WGS sequence"/>
</dbReference>
<accession>A0AAN7V621</accession>
<dbReference type="EMBL" id="JAWHQM010000093">
    <property type="protein sequence ID" value="KAK5637159.1"/>
    <property type="molecule type" value="Genomic_DNA"/>
</dbReference>
<sequence length="128" mass="15276">MPVFINNYARLKVAQRFLRRPFSILNLVQRNMDHHSPYRERMRDFKQNTRSANFVSQTTAQSDIDKLTCTPNALPSPLFTVPPPIRKRSIRLTPRLRERHLPYNNGQQAPQAPRHRRAWMRVPEYLRD</sequence>
<name>A0AAN7V621_9PEZI</name>
<dbReference type="AlphaFoldDB" id="A0AAN7V621"/>
<feature type="region of interest" description="Disordered" evidence="1">
    <location>
        <begin position="97"/>
        <end position="116"/>
    </location>
</feature>
<proteinExistence type="predicted"/>
<protein>
    <submittedName>
        <fullName evidence="2">Uncharacterized protein</fullName>
    </submittedName>
</protein>
<gene>
    <name evidence="2" type="ORF">RRF57_012871</name>
</gene>